<dbReference type="Gene3D" id="1.10.510.10">
    <property type="entry name" value="Transferase(Phosphotransferase) domain 1"/>
    <property type="match status" value="1"/>
</dbReference>
<evidence type="ECO:0000313" key="10">
    <source>
        <dbReference type="EMBL" id="KCW57914.1"/>
    </source>
</evidence>
<keyword evidence="2" id="KW-0723">Serine/threonine-protein kinase</keyword>
<dbReference type="AlphaFoldDB" id="A0A059AVY5"/>
<dbReference type="Gramene" id="KCW57914">
    <property type="protein sequence ID" value="KCW57914"/>
    <property type="gene ID" value="EUGRSUZ_H00660"/>
</dbReference>
<organism evidence="10">
    <name type="scientific">Eucalyptus grandis</name>
    <name type="common">Flooded gum</name>
    <dbReference type="NCBI Taxonomy" id="71139"/>
    <lineage>
        <taxon>Eukaryota</taxon>
        <taxon>Viridiplantae</taxon>
        <taxon>Streptophyta</taxon>
        <taxon>Embryophyta</taxon>
        <taxon>Tracheophyta</taxon>
        <taxon>Spermatophyta</taxon>
        <taxon>Magnoliopsida</taxon>
        <taxon>eudicotyledons</taxon>
        <taxon>Gunneridae</taxon>
        <taxon>Pentapetalae</taxon>
        <taxon>rosids</taxon>
        <taxon>malvids</taxon>
        <taxon>Myrtales</taxon>
        <taxon>Myrtaceae</taxon>
        <taxon>Myrtoideae</taxon>
        <taxon>Eucalypteae</taxon>
        <taxon>Eucalyptus</taxon>
    </lineage>
</organism>
<comment type="catalytic activity">
    <reaction evidence="8">
        <text>L-seryl-[protein] + ATP = O-phospho-L-seryl-[protein] + ADP + H(+)</text>
        <dbReference type="Rhea" id="RHEA:17989"/>
        <dbReference type="Rhea" id="RHEA-COMP:9863"/>
        <dbReference type="Rhea" id="RHEA-COMP:11604"/>
        <dbReference type="ChEBI" id="CHEBI:15378"/>
        <dbReference type="ChEBI" id="CHEBI:29999"/>
        <dbReference type="ChEBI" id="CHEBI:30616"/>
        <dbReference type="ChEBI" id="CHEBI:83421"/>
        <dbReference type="ChEBI" id="CHEBI:456216"/>
        <dbReference type="EC" id="2.7.11.1"/>
    </reaction>
</comment>
<comment type="catalytic activity">
    <reaction evidence="7">
        <text>L-threonyl-[protein] + ATP = O-phospho-L-threonyl-[protein] + ADP + H(+)</text>
        <dbReference type="Rhea" id="RHEA:46608"/>
        <dbReference type="Rhea" id="RHEA-COMP:11060"/>
        <dbReference type="Rhea" id="RHEA-COMP:11605"/>
        <dbReference type="ChEBI" id="CHEBI:15378"/>
        <dbReference type="ChEBI" id="CHEBI:30013"/>
        <dbReference type="ChEBI" id="CHEBI:30616"/>
        <dbReference type="ChEBI" id="CHEBI:61977"/>
        <dbReference type="ChEBI" id="CHEBI:456216"/>
        <dbReference type="EC" id="2.7.11.1"/>
    </reaction>
</comment>
<dbReference type="InParanoid" id="A0A059AVY5"/>
<dbReference type="EMBL" id="KK198760">
    <property type="protein sequence ID" value="KCW57914.1"/>
    <property type="molecule type" value="Genomic_DNA"/>
</dbReference>
<dbReference type="EC" id="2.7.11.1" evidence="1"/>
<feature type="domain" description="Protein kinase" evidence="9">
    <location>
        <begin position="1"/>
        <end position="84"/>
    </location>
</feature>
<keyword evidence="3" id="KW-0808">Transferase</keyword>
<evidence type="ECO:0000256" key="2">
    <source>
        <dbReference type="ARBA" id="ARBA00022527"/>
    </source>
</evidence>
<protein>
    <recommendedName>
        <fullName evidence="1">non-specific serine/threonine protein kinase</fullName>
        <ecNumber evidence="1">2.7.11.1</ecNumber>
    </recommendedName>
</protein>
<evidence type="ECO:0000256" key="4">
    <source>
        <dbReference type="ARBA" id="ARBA00022741"/>
    </source>
</evidence>
<dbReference type="InterPro" id="IPR051420">
    <property type="entry name" value="Ser_Thr_Kinases_DiverseReg"/>
</dbReference>
<dbReference type="SUPFAM" id="SSF56112">
    <property type="entry name" value="Protein kinase-like (PK-like)"/>
    <property type="match status" value="1"/>
</dbReference>
<dbReference type="PANTHER" id="PTHR48005">
    <property type="entry name" value="LEUCINE RICH REPEAT KINASE 2"/>
    <property type="match status" value="1"/>
</dbReference>
<keyword evidence="5" id="KW-0418">Kinase</keyword>
<keyword evidence="4" id="KW-0547">Nucleotide-binding</keyword>
<evidence type="ECO:0000256" key="6">
    <source>
        <dbReference type="ARBA" id="ARBA00022840"/>
    </source>
</evidence>
<reference evidence="10" key="1">
    <citation type="submission" date="2013-07" db="EMBL/GenBank/DDBJ databases">
        <title>The genome of Eucalyptus grandis.</title>
        <authorList>
            <person name="Schmutz J."/>
            <person name="Hayes R."/>
            <person name="Myburg A."/>
            <person name="Tuskan G."/>
            <person name="Grattapaglia D."/>
            <person name="Rokhsar D.S."/>
        </authorList>
    </citation>
    <scope>NUCLEOTIDE SEQUENCE</scope>
    <source>
        <tissue evidence="10">Leaf extractions</tissue>
    </source>
</reference>
<dbReference type="InterPro" id="IPR011009">
    <property type="entry name" value="Kinase-like_dom_sf"/>
</dbReference>
<dbReference type="InterPro" id="IPR000719">
    <property type="entry name" value="Prot_kinase_dom"/>
</dbReference>
<dbReference type="PROSITE" id="PS50011">
    <property type="entry name" value="PROTEIN_KINASE_DOM"/>
    <property type="match status" value="1"/>
</dbReference>
<evidence type="ECO:0000256" key="8">
    <source>
        <dbReference type="ARBA" id="ARBA00048679"/>
    </source>
</evidence>
<dbReference type="PROSITE" id="PS00109">
    <property type="entry name" value="PROTEIN_KINASE_TYR"/>
    <property type="match status" value="1"/>
</dbReference>
<dbReference type="Pfam" id="PF00069">
    <property type="entry name" value="Pkinase"/>
    <property type="match status" value="1"/>
</dbReference>
<evidence type="ECO:0000256" key="5">
    <source>
        <dbReference type="ARBA" id="ARBA00022777"/>
    </source>
</evidence>
<dbReference type="InterPro" id="IPR008266">
    <property type="entry name" value="Tyr_kinase_AS"/>
</dbReference>
<proteinExistence type="predicted"/>
<evidence type="ECO:0000259" key="9">
    <source>
        <dbReference type="PROSITE" id="PS50011"/>
    </source>
</evidence>
<evidence type="ECO:0000256" key="7">
    <source>
        <dbReference type="ARBA" id="ARBA00047899"/>
    </source>
</evidence>
<evidence type="ECO:0000256" key="1">
    <source>
        <dbReference type="ARBA" id="ARBA00012513"/>
    </source>
</evidence>
<evidence type="ECO:0000256" key="3">
    <source>
        <dbReference type="ARBA" id="ARBA00022679"/>
    </source>
</evidence>
<keyword evidence="6" id="KW-0067">ATP-binding</keyword>
<accession>A0A059AVY5</accession>
<dbReference type="GO" id="GO:0005524">
    <property type="term" value="F:ATP binding"/>
    <property type="evidence" value="ECO:0007669"/>
    <property type="project" value="UniProtKB-KW"/>
</dbReference>
<name>A0A059AVY5_EUCGR</name>
<gene>
    <name evidence="10" type="ORF">EUGRSUZ_H00660</name>
</gene>
<dbReference type="PANTHER" id="PTHR48005:SF16">
    <property type="entry name" value="MDIS1-INTERACTING RECEPTOR LIKE KINASE 2-LIKE ISOFORM X1"/>
    <property type="match status" value="1"/>
</dbReference>
<dbReference type="GO" id="GO:0004674">
    <property type="term" value="F:protein serine/threonine kinase activity"/>
    <property type="evidence" value="ECO:0007669"/>
    <property type="project" value="UniProtKB-KW"/>
</dbReference>
<dbReference type="OMA" id="NFFFYPE"/>
<sequence>MHHDCARPIVHRDISSNNILLNSRMQAFVSDFGTARLLDHESSSNFTANIAGTYGYVAPGEQYFMLHNFFFYPESYYLRYKSNK</sequence>